<dbReference type="Proteomes" id="UP000003860">
    <property type="component" value="Unassembled WGS sequence"/>
</dbReference>
<dbReference type="PROSITE" id="PS51257">
    <property type="entry name" value="PROKAR_LIPOPROTEIN"/>
    <property type="match status" value="1"/>
</dbReference>
<organism evidence="1 2">
    <name type="scientific">Ruminiclostridium papyrosolvens DSM 2782</name>
    <dbReference type="NCBI Taxonomy" id="588581"/>
    <lineage>
        <taxon>Bacteria</taxon>
        <taxon>Bacillati</taxon>
        <taxon>Bacillota</taxon>
        <taxon>Clostridia</taxon>
        <taxon>Eubacteriales</taxon>
        <taxon>Oscillospiraceae</taxon>
        <taxon>Ruminiclostridium</taxon>
    </lineage>
</organism>
<evidence type="ECO:0000313" key="2">
    <source>
        <dbReference type="Proteomes" id="UP000003860"/>
    </source>
</evidence>
<dbReference type="RefSeq" id="WP_004621347.1">
    <property type="nucleotide sequence ID" value="NZ_ACXX02000014.1"/>
</dbReference>
<dbReference type="EMBL" id="ACXX02000014">
    <property type="protein sequence ID" value="EGD46351.1"/>
    <property type="molecule type" value="Genomic_DNA"/>
</dbReference>
<gene>
    <name evidence="1" type="ORF">Cpap_0290</name>
</gene>
<evidence type="ECO:0008006" key="3">
    <source>
        <dbReference type="Google" id="ProtNLM"/>
    </source>
</evidence>
<dbReference type="AlphaFoldDB" id="F1TGM0"/>
<comment type="caution">
    <text evidence="1">The sequence shown here is derived from an EMBL/GenBank/DDBJ whole genome shotgun (WGS) entry which is preliminary data.</text>
</comment>
<evidence type="ECO:0000313" key="1">
    <source>
        <dbReference type="EMBL" id="EGD46351.1"/>
    </source>
</evidence>
<reference evidence="1" key="1">
    <citation type="submission" date="2009-07" db="EMBL/GenBank/DDBJ databases">
        <authorList>
            <consortium name="US DOE Joint Genome Institute (JGI-PGF)"/>
            <person name="Lucas S."/>
            <person name="Copeland A."/>
            <person name="Lapidus A."/>
            <person name="Glavina del Rio T."/>
            <person name="Tice H."/>
            <person name="Bruce D."/>
            <person name="Goodwin L."/>
            <person name="Pitluck S."/>
            <person name="Larimer F."/>
            <person name="Land M.L."/>
            <person name="Mouttaki H."/>
            <person name="He Z."/>
            <person name="Zhou J."/>
            <person name="Hemme C.L."/>
        </authorList>
    </citation>
    <scope>NUCLEOTIDE SEQUENCE [LARGE SCALE GENOMIC DNA]</scope>
    <source>
        <strain evidence="1">DSM 2782</strain>
    </source>
</reference>
<accession>F1TGM0</accession>
<sequence>MKKTFILTFICILILTFIGCSNNERINTNISAAKSSITSVQEDLNNSSNSIHRFKKNLGENLYVDAIVDAPKIESVSVLKAESIKFDPETLLNIFFKLKNIKGKKEGVGVLYKDDEKNLMILNDKTFFEFFTPLKSNIQGIINTSDTGNLNKFKLENLDFMFKQEAISRAKEFISKLNITTYGQPKAYSIDYKTMQQEQEKSLKEGLQGFVDLGKVKLKEKWTKDDEFYYIQFRVDINGIPCDNIGYTQIPSGIPVSGSQIEIIISKKGIELFTPLGTIYKKVGTVGDGKSVITIDKALETVKKRYDSVILQKEIVIKNISLIYTPKLINPKIDSKTGAIDLKQLNLVPCWLFTINQKGKNTENTNIAEIDKVPNTYIRVNAISGEEIL</sequence>
<proteinExistence type="predicted"/>
<keyword evidence="2" id="KW-1185">Reference proteome</keyword>
<name>F1TGM0_9FIRM</name>
<protein>
    <recommendedName>
        <fullName evidence="3">Lipoprotein</fullName>
    </recommendedName>
</protein>
<dbReference type="OrthoDB" id="2016755at2"/>
<reference evidence="1" key="2">
    <citation type="submission" date="2011-01" db="EMBL/GenBank/DDBJ databases">
        <title>The Non-contiguous Finished genome of Clostridium papyrosolvens.</title>
        <authorList>
            <person name="Lucas S."/>
            <person name="Copeland A."/>
            <person name="Lapidus A."/>
            <person name="Cheng J.-F."/>
            <person name="Goodwin L."/>
            <person name="Pitluck S."/>
            <person name="Misra M."/>
            <person name="Chertkov O."/>
            <person name="Detter J.C."/>
            <person name="Han C."/>
            <person name="Tapia R."/>
            <person name="Land M."/>
            <person name="Hauser L."/>
            <person name="Kyrpides N."/>
            <person name="Ivanova N."/>
            <person name="Pagani I."/>
            <person name="Mouttaki H."/>
            <person name="He Z."/>
            <person name="Zhou J."/>
            <person name="Hemme C.L."/>
            <person name="Woyke T."/>
        </authorList>
    </citation>
    <scope>NUCLEOTIDE SEQUENCE [LARGE SCALE GENOMIC DNA]</scope>
    <source>
        <strain evidence="1">DSM 2782</strain>
    </source>
</reference>
<dbReference type="STRING" id="588581.Cpap_0290"/>
<dbReference type="eggNOG" id="ENOG5032XF1">
    <property type="taxonomic scope" value="Bacteria"/>
</dbReference>